<keyword evidence="1" id="KW-1133">Transmembrane helix</keyword>
<feature type="transmembrane region" description="Helical" evidence="1">
    <location>
        <begin position="500"/>
        <end position="518"/>
    </location>
</feature>
<dbReference type="KEGG" id="afu:AF_1004"/>
<reference evidence="2 3" key="1">
    <citation type="journal article" date="1997" name="Nature">
        <title>The complete genome sequence of the hyperthermophilic, sulphate-reducing archaeon Archaeoglobus fulgidus.</title>
        <authorList>
            <person name="Klenk H.P."/>
            <person name="Clayton R.A."/>
            <person name="Tomb J."/>
            <person name="White O."/>
            <person name="Nelson K.E."/>
            <person name="Ketchum K.A."/>
            <person name="Dodson R.J."/>
            <person name="Gwinn M."/>
            <person name="Hickey E.K."/>
            <person name="Peterson J.D."/>
            <person name="Richardson D.L."/>
            <person name="Kerlavage A.R."/>
            <person name="Graham D.E."/>
            <person name="Kyrpides N.C."/>
            <person name="Fleischmann R.D."/>
            <person name="Quackenbush J."/>
            <person name="Lee N.H."/>
            <person name="Sutton G.G."/>
            <person name="Gill S."/>
            <person name="Kirkness E.F."/>
            <person name="Dougherty B.A."/>
            <person name="McKenney K."/>
            <person name="Adams M.D."/>
            <person name="Loftus B."/>
            <person name="Peterson S."/>
            <person name="Reich C.I."/>
            <person name="McNeil L.K."/>
            <person name="Badger J.H."/>
            <person name="Glodek A."/>
            <person name="Zhou L."/>
            <person name="Overbeek R."/>
            <person name="Gocayne J.D."/>
            <person name="Weidman J.F."/>
            <person name="McDonald L."/>
            <person name="Utterback T."/>
            <person name="Cotton M.D."/>
            <person name="Spriggs T."/>
            <person name="Artiach P."/>
            <person name="Kaine B.P."/>
            <person name="Sykes S.M."/>
            <person name="Sadow P.W."/>
            <person name="D'Andrea K.P."/>
            <person name="Bowman C."/>
            <person name="Fujii C."/>
            <person name="Garland S.A."/>
            <person name="Mason T.M."/>
            <person name="Olsen G.J."/>
            <person name="Fraser C.M."/>
            <person name="Smith H.O."/>
            <person name="Woese C.R."/>
            <person name="Venter J.C."/>
        </authorList>
    </citation>
    <scope>NUCLEOTIDE SEQUENCE [LARGE SCALE GENOMIC DNA]</scope>
    <source>
        <strain evidence="3">ATCC 49558 / DSM 4304 / JCM 9628 / NBRC 100126 / VC-16</strain>
    </source>
</reference>
<dbReference type="STRING" id="224325.AF_1004"/>
<evidence type="ECO:0000256" key="1">
    <source>
        <dbReference type="SAM" id="Phobius"/>
    </source>
</evidence>
<organism evidence="2 3">
    <name type="scientific">Archaeoglobus fulgidus (strain ATCC 49558 / DSM 4304 / JCM 9628 / NBRC 100126 / VC-16)</name>
    <dbReference type="NCBI Taxonomy" id="224325"/>
    <lineage>
        <taxon>Archaea</taxon>
        <taxon>Methanobacteriati</taxon>
        <taxon>Methanobacteriota</taxon>
        <taxon>Archaeoglobi</taxon>
        <taxon>Archaeoglobales</taxon>
        <taxon>Archaeoglobaceae</taxon>
        <taxon>Archaeoglobus</taxon>
    </lineage>
</organism>
<accession>O29258</accession>
<dbReference type="PANTHER" id="PTHR35902">
    <property type="entry name" value="S-LAYER DOMAIN-LIKE PROTEIN-RELATED"/>
    <property type="match status" value="1"/>
</dbReference>
<dbReference type="Proteomes" id="UP000002199">
    <property type="component" value="Chromosome"/>
</dbReference>
<dbReference type="eggNOG" id="arCOG02080">
    <property type="taxonomic scope" value="Archaea"/>
</dbReference>
<keyword evidence="1" id="KW-0812">Transmembrane</keyword>
<evidence type="ECO:0000313" key="3">
    <source>
        <dbReference type="Proteomes" id="UP000002199"/>
    </source>
</evidence>
<protein>
    <recommendedName>
        <fullName evidence="4">Alpha-galactosidase NEW3 domain-containing protein</fullName>
    </recommendedName>
</protein>
<sequence>MVRMLRKLFVLFLLLLTVQAAQAVEAKDEPELTAYPLNTIPKAGQVNELQVVVVNTAKPENVYGGDLERQLIQNATLTAYDLEIWLESDVFDVKSDKVYLQSLPPSASVKLSFLVSVPADYRGEGLVKLKVNYERVESVDVEWDGNNYTAKYDYAEESETIEIKVEVLEEAKPELRVFLLTPEVYAGEFSRLSFIVANTGLSEVRSVVLKAEGFEDAVPAQHYIPALQPSQSQQISFSVKGGNGSFSIKAEYSYIDAGKLIEAEESFQFEVQVKKLEADVFVITENPRLSRGEGVVEFSVMNAHLSPITNLRLSFEAPEEFEIKRSEIAIGTLSAGGIVKFSVPYSLDDDAKAGEKEWDVKVSYQLQAERVERVEESRKIQLYLENDPYFVVISKPVVYHGENVVTFQLLNAGGKAEDVHFKLIPSPGIRVKMPEAFAEVVEAGKAFNISFSVDVDEDVIAGNEYRLSLSWKAENGAGREVSGVAYGYVVVTERAWYERYLVPLIAAIAVIALAVLRLKIKR</sequence>
<dbReference type="EnsemblBacteria" id="AAB90238">
    <property type="protein sequence ID" value="AAB90238"/>
    <property type="gene ID" value="AF_1004"/>
</dbReference>
<dbReference type="AlphaFoldDB" id="O29258"/>
<dbReference type="EMBL" id="AE000782">
    <property type="protein sequence ID" value="AAB90238.1"/>
    <property type="molecule type" value="Genomic_DNA"/>
</dbReference>
<gene>
    <name evidence="2" type="ordered locus">AF_1004</name>
</gene>
<proteinExistence type="predicted"/>
<evidence type="ECO:0008006" key="4">
    <source>
        <dbReference type="Google" id="ProtNLM"/>
    </source>
</evidence>
<evidence type="ECO:0000313" key="2">
    <source>
        <dbReference type="EMBL" id="AAB90238.1"/>
    </source>
</evidence>
<keyword evidence="1" id="KW-0472">Membrane</keyword>
<dbReference type="eggNOG" id="arCOG04400">
    <property type="taxonomic scope" value="Archaea"/>
</dbReference>
<keyword evidence="3" id="KW-1185">Reference proteome</keyword>
<dbReference type="PIR" id="D69375">
    <property type="entry name" value="D69375"/>
</dbReference>
<name>O29258_ARCFU</name>
<dbReference type="HOGENOM" id="CLU_039903_0_0_2"/>
<dbReference type="PhylomeDB" id="O29258"/>
<dbReference type="PANTHER" id="PTHR35902:SF3">
    <property type="entry name" value="NPCBM-ASSOCIATED, NEW3 DOMAIN OF ALPHA-GALACTOSIDASE"/>
    <property type="match status" value="1"/>
</dbReference>
<dbReference type="PaxDb" id="224325-AF_1004"/>